<dbReference type="Pfam" id="PF02771">
    <property type="entry name" value="Acyl-CoA_dh_N"/>
    <property type="match status" value="2"/>
</dbReference>
<dbReference type="InterPro" id="IPR052161">
    <property type="entry name" value="Mycobact_Acyl-CoA_DH"/>
</dbReference>
<dbReference type="Pfam" id="PF00441">
    <property type="entry name" value="Acyl-CoA_dh_1"/>
    <property type="match status" value="2"/>
</dbReference>
<dbReference type="InterPro" id="IPR009100">
    <property type="entry name" value="AcylCoA_DH/oxidase_NM_dom_sf"/>
</dbReference>
<dbReference type="InterPro" id="IPR046373">
    <property type="entry name" value="Acyl-CoA_Oxase/DH_mid-dom_sf"/>
</dbReference>
<dbReference type="InterPro" id="IPR013786">
    <property type="entry name" value="AcylCoA_DH/ox_N"/>
</dbReference>
<organism evidence="10 11">
    <name type="scientific">Nocardioides endophyticus</name>
    <dbReference type="NCBI Taxonomy" id="1353775"/>
    <lineage>
        <taxon>Bacteria</taxon>
        <taxon>Bacillati</taxon>
        <taxon>Actinomycetota</taxon>
        <taxon>Actinomycetes</taxon>
        <taxon>Propionibacteriales</taxon>
        <taxon>Nocardioidaceae</taxon>
        <taxon>Nocardioides</taxon>
    </lineage>
</organism>
<accession>A0ABP8ZMK9</accession>
<feature type="domain" description="Acyl-CoA dehydrogenase/oxidase N-terminal" evidence="9">
    <location>
        <begin position="353"/>
        <end position="429"/>
    </location>
</feature>
<dbReference type="PANTHER" id="PTHR43292">
    <property type="entry name" value="ACYL-COA DEHYDROGENASE"/>
    <property type="match status" value="1"/>
</dbReference>
<dbReference type="PANTHER" id="PTHR43292:SF4">
    <property type="entry name" value="ACYL-COA DEHYDROGENASE FADE34"/>
    <property type="match status" value="1"/>
</dbReference>
<reference evidence="11" key="1">
    <citation type="journal article" date="2019" name="Int. J. Syst. Evol. Microbiol.">
        <title>The Global Catalogue of Microorganisms (GCM) 10K type strain sequencing project: providing services to taxonomists for standard genome sequencing and annotation.</title>
        <authorList>
            <consortium name="The Broad Institute Genomics Platform"/>
            <consortium name="The Broad Institute Genome Sequencing Center for Infectious Disease"/>
            <person name="Wu L."/>
            <person name="Ma J."/>
        </authorList>
    </citation>
    <scope>NUCLEOTIDE SEQUENCE [LARGE SCALE GENOMIC DNA]</scope>
    <source>
        <strain evidence="11">JCM 18532</strain>
    </source>
</reference>
<keyword evidence="3 6" id="KW-0285">Flavoprotein</keyword>
<feature type="domain" description="Acyl-CoA dehydrogenase/oxidase C-terminal" evidence="7">
    <location>
        <begin position="184"/>
        <end position="317"/>
    </location>
</feature>
<dbReference type="EMBL" id="BAABKN010000042">
    <property type="protein sequence ID" value="GAA4760517.1"/>
    <property type="molecule type" value="Genomic_DNA"/>
</dbReference>
<evidence type="ECO:0000259" key="7">
    <source>
        <dbReference type="Pfam" id="PF00441"/>
    </source>
</evidence>
<evidence type="ECO:0000256" key="1">
    <source>
        <dbReference type="ARBA" id="ARBA00001974"/>
    </source>
</evidence>
<dbReference type="Gene3D" id="1.10.540.10">
    <property type="entry name" value="Acyl-CoA dehydrogenase/oxidase, N-terminal domain"/>
    <property type="match status" value="2"/>
</dbReference>
<evidence type="ECO:0000256" key="6">
    <source>
        <dbReference type="RuleBase" id="RU362125"/>
    </source>
</evidence>
<dbReference type="Gene3D" id="1.20.140.10">
    <property type="entry name" value="Butyryl-CoA Dehydrogenase, subunit A, domain 3"/>
    <property type="match status" value="2"/>
</dbReference>
<evidence type="ECO:0000259" key="8">
    <source>
        <dbReference type="Pfam" id="PF02770"/>
    </source>
</evidence>
<keyword evidence="5 6" id="KW-0560">Oxidoreductase</keyword>
<name>A0ABP8ZMK9_9ACTN</name>
<comment type="caution">
    <text evidence="10">The sequence shown here is derived from an EMBL/GenBank/DDBJ whole genome shotgun (WGS) entry which is preliminary data.</text>
</comment>
<proteinExistence type="inferred from homology"/>
<dbReference type="InterPro" id="IPR036250">
    <property type="entry name" value="AcylCo_DH-like_C"/>
</dbReference>
<dbReference type="SUPFAM" id="SSF47203">
    <property type="entry name" value="Acyl-CoA dehydrogenase C-terminal domain-like"/>
    <property type="match status" value="2"/>
</dbReference>
<dbReference type="SUPFAM" id="SSF56645">
    <property type="entry name" value="Acyl-CoA dehydrogenase NM domain-like"/>
    <property type="match status" value="2"/>
</dbReference>
<evidence type="ECO:0000256" key="4">
    <source>
        <dbReference type="ARBA" id="ARBA00022827"/>
    </source>
</evidence>
<feature type="domain" description="Acyl-CoA oxidase/dehydrogenase middle" evidence="8">
    <location>
        <begin position="438"/>
        <end position="533"/>
    </location>
</feature>
<dbReference type="Gene3D" id="2.40.110.10">
    <property type="entry name" value="Butyryl-CoA Dehydrogenase, subunit A, domain 2"/>
    <property type="match status" value="1"/>
</dbReference>
<feature type="domain" description="Acyl-CoA dehydrogenase/oxidase N-terminal" evidence="9">
    <location>
        <begin position="6"/>
        <end position="84"/>
    </location>
</feature>
<comment type="similarity">
    <text evidence="2 6">Belongs to the acyl-CoA dehydrogenase family.</text>
</comment>
<evidence type="ECO:0000259" key="9">
    <source>
        <dbReference type="Pfam" id="PF02771"/>
    </source>
</evidence>
<dbReference type="Proteomes" id="UP001499882">
    <property type="component" value="Unassembled WGS sequence"/>
</dbReference>
<evidence type="ECO:0000256" key="3">
    <source>
        <dbReference type="ARBA" id="ARBA00022630"/>
    </source>
</evidence>
<keyword evidence="4 6" id="KW-0274">FAD</keyword>
<dbReference type="InterPro" id="IPR037069">
    <property type="entry name" value="AcylCoA_DH/ox_N_sf"/>
</dbReference>
<evidence type="ECO:0000256" key="2">
    <source>
        <dbReference type="ARBA" id="ARBA00009347"/>
    </source>
</evidence>
<evidence type="ECO:0000313" key="11">
    <source>
        <dbReference type="Proteomes" id="UP001499882"/>
    </source>
</evidence>
<dbReference type="InterPro" id="IPR009075">
    <property type="entry name" value="AcylCo_DH/oxidase_C"/>
</dbReference>
<sequence>MSIGISDEHVELAASLRKWAADLKGRELARAAETDADATFETAWQAGQEMGIATIGLPESAGGGGGSVLDVAVALEACAYELVPGPLLGPAVASLVLPEMSADAIVGIGLSDVIWDLPSATHVLLADAGGSWSVYPRDAVEASSSVGLDLSRRFGTARVVDESAGVAVPGVTTDLLRRTTITLAAAEAAGVARWCLATAVEYAKVREQFGQKIGAFQAIKHLCAEMLETAEAVTAAAWDVAGVCQVNVAERDDDEQWEFAADVAVAIVFDGAVEVAKSCIQVLGGIGFTFEHDAHLYLRRALALRALVGDSDAAAERLTASAVDGTRRRVHLDLDGRDEPIRGEIRETVERIAALPPEERRAAFVETGYLTPHWPAPDGLGADAVTQVVIDQELARAGLTRSDIVIAGWAVPTILEHGTEEQRERFVRPSLLAELTWCQLFSEPGAGSDLASLRTRATKVDGGWKLSGQKVWNSVAERADWGICLARTNPDVPKHKGITYFLVDMKNSPGIDVRPLREITGKALFNEVFLDDVFVPDEMVVGEVDDGWRLARTTLANERVAMATARLSKSTERAIELAAAGVTSAQRVAVGRSIALATVCSLLGVRGTLRSLAGQGPGAESSVAKLLGVRNRQDGAELVVSLHGDAVLLDASDDVRADVWEMLNTRCLSIAGGTTQILRNVAGERILGLPR</sequence>
<gene>
    <name evidence="10" type="ORF">GCM10023350_53560</name>
</gene>
<keyword evidence="11" id="KW-1185">Reference proteome</keyword>
<protein>
    <submittedName>
        <fullName evidence="10">Acyl-CoA dehydrogenase</fullName>
    </submittedName>
</protein>
<dbReference type="InterPro" id="IPR006091">
    <property type="entry name" value="Acyl-CoA_Oxase/DH_mid-dom"/>
</dbReference>
<evidence type="ECO:0000256" key="5">
    <source>
        <dbReference type="ARBA" id="ARBA00023002"/>
    </source>
</evidence>
<evidence type="ECO:0000313" key="10">
    <source>
        <dbReference type="EMBL" id="GAA4760517.1"/>
    </source>
</evidence>
<comment type="cofactor">
    <cofactor evidence="1 6">
        <name>FAD</name>
        <dbReference type="ChEBI" id="CHEBI:57692"/>
    </cofactor>
</comment>
<dbReference type="RefSeq" id="WP_345530219.1">
    <property type="nucleotide sequence ID" value="NZ_BAABKN010000042.1"/>
</dbReference>
<dbReference type="Pfam" id="PF02770">
    <property type="entry name" value="Acyl-CoA_dh_M"/>
    <property type="match status" value="1"/>
</dbReference>
<feature type="domain" description="Acyl-CoA dehydrogenase/oxidase C-terminal" evidence="7">
    <location>
        <begin position="545"/>
        <end position="687"/>
    </location>
</feature>